<name>A0ABW5AV19_9FLAO</name>
<protein>
    <submittedName>
        <fullName evidence="3">GIY-YIG nuclease family protein</fullName>
    </submittedName>
</protein>
<gene>
    <name evidence="3" type="ORF">ACFSJT_07180</name>
</gene>
<proteinExistence type="inferred from homology"/>
<evidence type="ECO:0000259" key="2">
    <source>
        <dbReference type="PROSITE" id="PS50164"/>
    </source>
</evidence>
<comment type="similarity">
    <text evidence="1">Belongs to the UPF0213 family.</text>
</comment>
<evidence type="ECO:0000313" key="4">
    <source>
        <dbReference type="Proteomes" id="UP001597344"/>
    </source>
</evidence>
<dbReference type="InterPro" id="IPR050190">
    <property type="entry name" value="UPF0213_domain"/>
</dbReference>
<reference evidence="4" key="1">
    <citation type="journal article" date="2019" name="Int. J. Syst. Evol. Microbiol.">
        <title>The Global Catalogue of Microorganisms (GCM) 10K type strain sequencing project: providing services to taxonomists for standard genome sequencing and annotation.</title>
        <authorList>
            <consortium name="The Broad Institute Genomics Platform"/>
            <consortium name="The Broad Institute Genome Sequencing Center for Infectious Disease"/>
            <person name="Wu L."/>
            <person name="Ma J."/>
        </authorList>
    </citation>
    <scope>NUCLEOTIDE SEQUENCE [LARGE SCALE GENOMIC DNA]</scope>
    <source>
        <strain evidence="4">DT92</strain>
    </source>
</reference>
<evidence type="ECO:0000256" key="1">
    <source>
        <dbReference type="ARBA" id="ARBA00007435"/>
    </source>
</evidence>
<evidence type="ECO:0000313" key="3">
    <source>
        <dbReference type="EMBL" id="MFD2186571.1"/>
    </source>
</evidence>
<dbReference type="Pfam" id="PF01541">
    <property type="entry name" value="GIY-YIG"/>
    <property type="match status" value="1"/>
</dbReference>
<dbReference type="InterPro" id="IPR035901">
    <property type="entry name" value="GIY-YIG_endonuc_sf"/>
</dbReference>
<dbReference type="EMBL" id="JBHUHY010000004">
    <property type="protein sequence ID" value="MFD2186571.1"/>
    <property type="molecule type" value="Genomic_DNA"/>
</dbReference>
<organism evidence="3 4">
    <name type="scientific">Aquimarina celericrescens</name>
    <dbReference type="NCBI Taxonomy" id="1964542"/>
    <lineage>
        <taxon>Bacteria</taxon>
        <taxon>Pseudomonadati</taxon>
        <taxon>Bacteroidota</taxon>
        <taxon>Flavobacteriia</taxon>
        <taxon>Flavobacteriales</taxon>
        <taxon>Flavobacteriaceae</taxon>
        <taxon>Aquimarina</taxon>
    </lineage>
</organism>
<dbReference type="SUPFAM" id="SSF82771">
    <property type="entry name" value="GIY-YIG endonuclease"/>
    <property type="match status" value="1"/>
</dbReference>
<dbReference type="Proteomes" id="UP001597344">
    <property type="component" value="Unassembled WGS sequence"/>
</dbReference>
<keyword evidence="4" id="KW-1185">Reference proteome</keyword>
<feature type="domain" description="GIY-YIG" evidence="2">
    <location>
        <begin position="3"/>
        <end position="81"/>
    </location>
</feature>
<comment type="caution">
    <text evidence="3">The sequence shown here is derived from an EMBL/GenBank/DDBJ whole genome shotgun (WGS) entry which is preliminary data.</text>
</comment>
<sequence>MKKLWYVYIMANKSNKVIYIGCTDDLEARIIEHKNKVFKKSFTARYNCNKLVYFEEFENGLEASKREKQVKKWKRGWKDNLINEMNPSWMDISLNWSNSVNSIYKIKRFLPTQE</sequence>
<dbReference type="CDD" id="cd10448">
    <property type="entry name" value="GIY-YIG_unchar_3"/>
    <property type="match status" value="1"/>
</dbReference>
<accession>A0ABW5AV19</accession>
<dbReference type="PANTHER" id="PTHR34477:SF5">
    <property type="entry name" value="BSL5627 PROTEIN"/>
    <property type="match status" value="1"/>
</dbReference>
<dbReference type="RefSeq" id="WP_378319560.1">
    <property type="nucleotide sequence ID" value="NZ_JBHUHY010000004.1"/>
</dbReference>
<dbReference type="Gene3D" id="3.40.1440.10">
    <property type="entry name" value="GIY-YIG endonuclease"/>
    <property type="match status" value="1"/>
</dbReference>
<dbReference type="PANTHER" id="PTHR34477">
    <property type="entry name" value="UPF0213 PROTEIN YHBQ"/>
    <property type="match status" value="1"/>
</dbReference>
<dbReference type="PROSITE" id="PS50164">
    <property type="entry name" value="GIY_YIG"/>
    <property type="match status" value="1"/>
</dbReference>
<dbReference type="InterPro" id="IPR000305">
    <property type="entry name" value="GIY-YIG_endonuc"/>
</dbReference>